<organism evidence="1 2">
    <name type="scientific">Paxillus rubicundulus Ve08.2h10</name>
    <dbReference type="NCBI Taxonomy" id="930991"/>
    <lineage>
        <taxon>Eukaryota</taxon>
        <taxon>Fungi</taxon>
        <taxon>Dikarya</taxon>
        <taxon>Basidiomycota</taxon>
        <taxon>Agaricomycotina</taxon>
        <taxon>Agaricomycetes</taxon>
        <taxon>Agaricomycetidae</taxon>
        <taxon>Boletales</taxon>
        <taxon>Paxilineae</taxon>
        <taxon>Paxillaceae</taxon>
        <taxon>Paxillus</taxon>
    </lineage>
</organism>
<dbReference type="HOGENOM" id="CLU_125776_3_0_1"/>
<gene>
    <name evidence="1" type="ORF">PAXRUDRAFT_171203</name>
</gene>
<protein>
    <submittedName>
        <fullName evidence="1">Uncharacterized protein</fullName>
    </submittedName>
</protein>
<dbReference type="OrthoDB" id="2804090at2759"/>
<accession>A0A0D0DEK6</accession>
<dbReference type="EMBL" id="KN827753">
    <property type="protein sequence ID" value="KIK75960.1"/>
    <property type="molecule type" value="Genomic_DNA"/>
</dbReference>
<dbReference type="Proteomes" id="UP000054538">
    <property type="component" value="Unassembled WGS sequence"/>
</dbReference>
<reference evidence="1 2" key="1">
    <citation type="submission" date="2014-04" db="EMBL/GenBank/DDBJ databases">
        <authorList>
            <consortium name="DOE Joint Genome Institute"/>
            <person name="Kuo A."/>
            <person name="Kohler A."/>
            <person name="Jargeat P."/>
            <person name="Nagy L.G."/>
            <person name="Floudas D."/>
            <person name="Copeland A."/>
            <person name="Barry K.W."/>
            <person name="Cichocki N."/>
            <person name="Veneault-Fourrey C."/>
            <person name="LaButti K."/>
            <person name="Lindquist E.A."/>
            <person name="Lipzen A."/>
            <person name="Lundell T."/>
            <person name="Morin E."/>
            <person name="Murat C."/>
            <person name="Sun H."/>
            <person name="Tunlid A."/>
            <person name="Henrissat B."/>
            <person name="Grigoriev I.V."/>
            <person name="Hibbett D.S."/>
            <person name="Martin F."/>
            <person name="Nordberg H.P."/>
            <person name="Cantor M.N."/>
            <person name="Hua S.X."/>
        </authorList>
    </citation>
    <scope>NUCLEOTIDE SEQUENCE [LARGE SCALE GENOMIC DNA]</scope>
    <source>
        <strain evidence="1 2">Ve08.2h10</strain>
    </source>
</reference>
<proteinExistence type="predicted"/>
<name>A0A0D0DEK6_9AGAM</name>
<dbReference type="AlphaFoldDB" id="A0A0D0DEK6"/>
<feature type="non-terminal residue" evidence="1">
    <location>
        <position position="1"/>
    </location>
</feature>
<reference evidence="2" key="2">
    <citation type="submission" date="2015-01" db="EMBL/GenBank/DDBJ databases">
        <title>Evolutionary Origins and Diversification of the Mycorrhizal Mutualists.</title>
        <authorList>
            <consortium name="DOE Joint Genome Institute"/>
            <consortium name="Mycorrhizal Genomics Consortium"/>
            <person name="Kohler A."/>
            <person name="Kuo A."/>
            <person name="Nagy L.G."/>
            <person name="Floudas D."/>
            <person name="Copeland A."/>
            <person name="Barry K.W."/>
            <person name="Cichocki N."/>
            <person name="Veneault-Fourrey C."/>
            <person name="LaButti K."/>
            <person name="Lindquist E.A."/>
            <person name="Lipzen A."/>
            <person name="Lundell T."/>
            <person name="Morin E."/>
            <person name="Murat C."/>
            <person name="Riley R."/>
            <person name="Ohm R."/>
            <person name="Sun H."/>
            <person name="Tunlid A."/>
            <person name="Henrissat B."/>
            <person name="Grigoriev I.V."/>
            <person name="Hibbett D.S."/>
            <person name="Martin F."/>
        </authorList>
    </citation>
    <scope>NUCLEOTIDE SEQUENCE [LARGE SCALE GENOMIC DNA]</scope>
    <source>
        <strain evidence="2">Ve08.2h10</strain>
    </source>
</reference>
<dbReference type="InParanoid" id="A0A0D0DEK6"/>
<sequence length="79" mass="9343">LDAKVVAICDHKVYTSPNVTFVPEPHMWQIAELQARLDGQFVFWLEQFGVVDFFQWPQPYCVEYEYTHLHSVTRRLSLA</sequence>
<evidence type="ECO:0000313" key="1">
    <source>
        <dbReference type="EMBL" id="KIK75960.1"/>
    </source>
</evidence>
<keyword evidence="2" id="KW-1185">Reference proteome</keyword>
<evidence type="ECO:0000313" key="2">
    <source>
        <dbReference type="Proteomes" id="UP000054538"/>
    </source>
</evidence>